<dbReference type="EMBL" id="JAVDYG010000001">
    <property type="protein sequence ID" value="MDR7364264.1"/>
    <property type="molecule type" value="Genomic_DNA"/>
</dbReference>
<comment type="caution">
    <text evidence="1">The sequence shown here is derived from an EMBL/GenBank/DDBJ whole genome shotgun (WGS) entry which is preliminary data.</text>
</comment>
<accession>A0ABU2C0V8</accession>
<keyword evidence="1" id="KW-0808">Transferase</keyword>
<reference evidence="1 2" key="1">
    <citation type="submission" date="2023-07" db="EMBL/GenBank/DDBJ databases">
        <title>Sequencing the genomes of 1000 actinobacteria strains.</title>
        <authorList>
            <person name="Klenk H.-P."/>
        </authorList>
    </citation>
    <scope>NUCLEOTIDE SEQUENCE [LARGE SCALE GENOMIC DNA]</scope>
    <source>
        <strain evidence="1 2">DSM 19426</strain>
    </source>
</reference>
<dbReference type="SUPFAM" id="SSF56112">
    <property type="entry name" value="Protein kinase-like (PK-like)"/>
    <property type="match status" value="1"/>
</dbReference>
<dbReference type="GO" id="GO:0016301">
    <property type="term" value="F:kinase activity"/>
    <property type="evidence" value="ECO:0007669"/>
    <property type="project" value="UniProtKB-KW"/>
</dbReference>
<keyword evidence="2" id="KW-1185">Reference proteome</keyword>
<keyword evidence="1" id="KW-0418">Kinase</keyword>
<evidence type="ECO:0000313" key="1">
    <source>
        <dbReference type="EMBL" id="MDR7364264.1"/>
    </source>
</evidence>
<evidence type="ECO:0000313" key="2">
    <source>
        <dbReference type="Proteomes" id="UP001183648"/>
    </source>
</evidence>
<dbReference type="Proteomes" id="UP001183648">
    <property type="component" value="Unassembled WGS sequence"/>
</dbReference>
<dbReference type="RefSeq" id="WP_310305728.1">
    <property type="nucleotide sequence ID" value="NZ_BAAAPS010000005.1"/>
</dbReference>
<organism evidence="1 2">
    <name type="scientific">Nocardioides marmoribigeumensis</name>
    <dbReference type="NCBI Taxonomy" id="433649"/>
    <lineage>
        <taxon>Bacteria</taxon>
        <taxon>Bacillati</taxon>
        <taxon>Actinomycetota</taxon>
        <taxon>Actinomycetes</taxon>
        <taxon>Propionibacteriales</taxon>
        <taxon>Nocardioidaceae</taxon>
        <taxon>Nocardioides</taxon>
    </lineage>
</organism>
<name>A0ABU2C0V8_9ACTN</name>
<sequence>MHPPLHPADVGRVPHAGTAMRLHWEHLPPLVRREVERRLGSPVASATSQDSGFTPGFASRLVGRDGQRLFLKAAHRTAQKAYAAAYAQEVRVLRSLPMDDLPAPALRWWENDLEGWTVVAFEDVDGRPPHRPWEDDDVTACLDALARVAEVDPDPEPLDLKPLHEDLPTFVTGWDTADYAGIDWPHVAELSELAHAYPELPDAEHFAHLDGRDDNFLVRPDGTALLCDWNWPALAPRWVDVVHLLVSVHGDGRDVTRLLAEHPVTAGVPDDHVDSFVAALGGFMAEADLRPVPTTSPHLGTHRRWWAAACWSWLASRRGW</sequence>
<gene>
    <name evidence="1" type="ORF">J2S63_003817</name>
</gene>
<proteinExistence type="predicted"/>
<dbReference type="InterPro" id="IPR011009">
    <property type="entry name" value="Kinase-like_dom_sf"/>
</dbReference>
<protein>
    <submittedName>
        <fullName evidence="1">Aminoglycoside phosphotransferase (APT) family kinase protein</fullName>
    </submittedName>
</protein>